<organism evidence="2 3">
    <name type="scientific">Puccinia coronata f. sp. avenae</name>
    <dbReference type="NCBI Taxonomy" id="200324"/>
    <lineage>
        <taxon>Eukaryota</taxon>
        <taxon>Fungi</taxon>
        <taxon>Dikarya</taxon>
        <taxon>Basidiomycota</taxon>
        <taxon>Pucciniomycotina</taxon>
        <taxon>Pucciniomycetes</taxon>
        <taxon>Pucciniales</taxon>
        <taxon>Pucciniaceae</taxon>
        <taxon>Puccinia</taxon>
    </lineage>
</organism>
<dbReference type="EMBL" id="PGCJ01000478">
    <property type="protein sequence ID" value="PLW27613.1"/>
    <property type="molecule type" value="Genomic_DNA"/>
</dbReference>
<evidence type="ECO:0000313" key="3">
    <source>
        <dbReference type="Proteomes" id="UP000235388"/>
    </source>
</evidence>
<comment type="caution">
    <text evidence="2">The sequence shown here is derived from an EMBL/GenBank/DDBJ whole genome shotgun (WGS) entry which is preliminary data.</text>
</comment>
<accession>A0A2N5TQ27</accession>
<dbReference type="Proteomes" id="UP000235388">
    <property type="component" value="Unassembled WGS sequence"/>
</dbReference>
<feature type="region of interest" description="Disordered" evidence="1">
    <location>
        <begin position="75"/>
        <end position="99"/>
    </location>
</feature>
<evidence type="ECO:0000256" key="1">
    <source>
        <dbReference type="SAM" id="MobiDB-lite"/>
    </source>
</evidence>
<keyword evidence="3" id="KW-1185">Reference proteome</keyword>
<reference evidence="2 3" key="1">
    <citation type="submission" date="2017-11" db="EMBL/GenBank/DDBJ databases">
        <title>De novo assembly and phasing of dikaryotic genomes from two isolates of Puccinia coronata f. sp. avenae, the causal agent of oat crown rust.</title>
        <authorList>
            <person name="Miller M.E."/>
            <person name="Zhang Y."/>
            <person name="Omidvar V."/>
            <person name="Sperschneider J."/>
            <person name="Schwessinger B."/>
            <person name="Raley C."/>
            <person name="Palmer J.M."/>
            <person name="Garnica D."/>
            <person name="Upadhyaya N."/>
            <person name="Rathjen J."/>
            <person name="Taylor J.M."/>
            <person name="Park R.F."/>
            <person name="Dodds P.N."/>
            <person name="Hirsch C.D."/>
            <person name="Kianian S.F."/>
            <person name="Figueroa M."/>
        </authorList>
    </citation>
    <scope>NUCLEOTIDE SEQUENCE [LARGE SCALE GENOMIC DNA]</scope>
    <source>
        <strain evidence="2">12NC29</strain>
    </source>
</reference>
<gene>
    <name evidence="2" type="ORF">PCANC_26360</name>
</gene>
<feature type="compositionally biased region" description="Basic and acidic residues" evidence="1">
    <location>
        <begin position="88"/>
        <end position="99"/>
    </location>
</feature>
<sequence length="99" mass="11316">MHTLNQGKLDWTSTYEISTQHTLEYYQYYPWVKIQPIQELCWQGLSSADHCQDTVPCTTNVADAFMHAIRDELRSDEQGTCSQGTTLDPDHHDGQGQAK</sequence>
<name>A0A2N5TQ27_9BASI</name>
<evidence type="ECO:0000313" key="2">
    <source>
        <dbReference type="EMBL" id="PLW27613.1"/>
    </source>
</evidence>
<proteinExistence type="predicted"/>
<dbReference type="AlphaFoldDB" id="A0A2N5TQ27"/>
<protein>
    <submittedName>
        <fullName evidence="2">Uncharacterized protein</fullName>
    </submittedName>
</protein>